<evidence type="ECO:0000313" key="2">
    <source>
        <dbReference type="Proteomes" id="UP001054252"/>
    </source>
</evidence>
<dbReference type="EMBL" id="BPVZ01000043">
    <property type="protein sequence ID" value="GKV15520.1"/>
    <property type="molecule type" value="Genomic_DNA"/>
</dbReference>
<comment type="caution">
    <text evidence="1">The sequence shown here is derived from an EMBL/GenBank/DDBJ whole genome shotgun (WGS) entry which is preliminary data.</text>
</comment>
<dbReference type="AlphaFoldDB" id="A0AAV5JZ21"/>
<keyword evidence="2" id="KW-1185">Reference proteome</keyword>
<proteinExistence type="predicted"/>
<evidence type="ECO:0000313" key="1">
    <source>
        <dbReference type="EMBL" id="GKV15520.1"/>
    </source>
</evidence>
<protein>
    <submittedName>
        <fullName evidence="1">Uncharacterized protein</fullName>
    </submittedName>
</protein>
<organism evidence="1 2">
    <name type="scientific">Rubroshorea leprosula</name>
    <dbReference type="NCBI Taxonomy" id="152421"/>
    <lineage>
        <taxon>Eukaryota</taxon>
        <taxon>Viridiplantae</taxon>
        <taxon>Streptophyta</taxon>
        <taxon>Embryophyta</taxon>
        <taxon>Tracheophyta</taxon>
        <taxon>Spermatophyta</taxon>
        <taxon>Magnoliopsida</taxon>
        <taxon>eudicotyledons</taxon>
        <taxon>Gunneridae</taxon>
        <taxon>Pentapetalae</taxon>
        <taxon>rosids</taxon>
        <taxon>malvids</taxon>
        <taxon>Malvales</taxon>
        <taxon>Dipterocarpaceae</taxon>
        <taxon>Rubroshorea</taxon>
    </lineage>
</organism>
<gene>
    <name evidence="1" type="ORF">SLEP1_g26306</name>
</gene>
<accession>A0AAV5JZ21</accession>
<reference evidence="1 2" key="1">
    <citation type="journal article" date="2021" name="Commun. Biol.">
        <title>The genome of Shorea leprosula (Dipterocarpaceae) highlights the ecological relevance of drought in aseasonal tropical rainforests.</title>
        <authorList>
            <person name="Ng K.K.S."/>
            <person name="Kobayashi M.J."/>
            <person name="Fawcett J.A."/>
            <person name="Hatakeyama M."/>
            <person name="Paape T."/>
            <person name="Ng C.H."/>
            <person name="Ang C.C."/>
            <person name="Tnah L.H."/>
            <person name="Lee C.T."/>
            <person name="Nishiyama T."/>
            <person name="Sese J."/>
            <person name="O'Brien M.J."/>
            <person name="Copetti D."/>
            <person name="Mohd Noor M.I."/>
            <person name="Ong R.C."/>
            <person name="Putra M."/>
            <person name="Sireger I.Z."/>
            <person name="Indrioko S."/>
            <person name="Kosugi Y."/>
            <person name="Izuno A."/>
            <person name="Isagi Y."/>
            <person name="Lee S.L."/>
            <person name="Shimizu K.K."/>
        </authorList>
    </citation>
    <scope>NUCLEOTIDE SEQUENCE [LARGE SCALE GENOMIC DNA]</scope>
    <source>
        <strain evidence="1">214</strain>
    </source>
</reference>
<name>A0AAV5JZ21_9ROSI</name>
<sequence>MPQLVQPSTIIDDRVPLASPGGEQVVITKDMQLSYAIE</sequence>
<dbReference type="Proteomes" id="UP001054252">
    <property type="component" value="Unassembled WGS sequence"/>
</dbReference>